<dbReference type="Proteomes" id="UP000053789">
    <property type="component" value="Unassembled WGS sequence"/>
</dbReference>
<dbReference type="GeneID" id="27698908"/>
<organism evidence="1 2">
    <name type="scientific">Cladophialophora bantiana (strain ATCC 10958 / CBS 173.52 / CDC B-1940 / NIH 8579)</name>
    <name type="common">Xylohypha bantiana</name>
    <dbReference type="NCBI Taxonomy" id="1442370"/>
    <lineage>
        <taxon>Eukaryota</taxon>
        <taxon>Fungi</taxon>
        <taxon>Dikarya</taxon>
        <taxon>Ascomycota</taxon>
        <taxon>Pezizomycotina</taxon>
        <taxon>Eurotiomycetes</taxon>
        <taxon>Chaetothyriomycetidae</taxon>
        <taxon>Chaetothyriales</taxon>
        <taxon>Herpotrichiellaceae</taxon>
        <taxon>Cladophialophora</taxon>
    </lineage>
</organism>
<sequence length="65" mass="6949">MGISTQRQALPSSAACWIEEDTGESVDVKDEDGFGQFLEDRGVEMVGIDVGLELPLAQIDPILGV</sequence>
<keyword evidence="2" id="KW-1185">Reference proteome</keyword>
<dbReference type="VEuPathDB" id="FungiDB:Z519_05980"/>
<gene>
    <name evidence="1" type="ORF">Z519_05980</name>
</gene>
<evidence type="ECO:0000313" key="1">
    <source>
        <dbReference type="EMBL" id="KIW93375.1"/>
    </source>
</evidence>
<reference evidence="1" key="1">
    <citation type="submission" date="2015-01" db="EMBL/GenBank/DDBJ databases">
        <title>The Genome Sequence of Cladophialophora bantiana CBS 173.52.</title>
        <authorList>
            <consortium name="The Broad Institute Genomics Platform"/>
            <person name="Cuomo C."/>
            <person name="de Hoog S."/>
            <person name="Gorbushina A."/>
            <person name="Stielow B."/>
            <person name="Teixiera M."/>
            <person name="Abouelleil A."/>
            <person name="Chapman S.B."/>
            <person name="Priest M."/>
            <person name="Young S.K."/>
            <person name="Wortman J."/>
            <person name="Nusbaum C."/>
            <person name="Birren B."/>
        </authorList>
    </citation>
    <scope>NUCLEOTIDE SEQUENCE [LARGE SCALE GENOMIC DNA]</scope>
    <source>
        <strain evidence="1">CBS 173.52</strain>
    </source>
</reference>
<name>A0A0D2HRA3_CLAB1</name>
<protein>
    <submittedName>
        <fullName evidence="1">Uncharacterized protein</fullName>
    </submittedName>
</protein>
<dbReference type="OrthoDB" id="10499474at2759"/>
<evidence type="ECO:0000313" key="2">
    <source>
        <dbReference type="Proteomes" id="UP000053789"/>
    </source>
</evidence>
<dbReference type="AlphaFoldDB" id="A0A0D2HRA3"/>
<proteinExistence type="predicted"/>
<accession>A0A0D2HRA3</accession>
<dbReference type="EMBL" id="KN846987">
    <property type="protein sequence ID" value="KIW93375.1"/>
    <property type="molecule type" value="Genomic_DNA"/>
</dbReference>
<dbReference type="RefSeq" id="XP_016620044.1">
    <property type="nucleotide sequence ID" value="XM_016763720.1"/>
</dbReference>
<dbReference type="HOGENOM" id="CLU_2849512_0_0_1"/>